<dbReference type="Gene3D" id="1.10.150.240">
    <property type="entry name" value="Putative phosphatase, domain 2"/>
    <property type="match status" value="1"/>
</dbReference>
<dbReference type="SUPFAM" id="SSF56784">
    <property type="entry name" value="HAD-like"/>
    <property type="match status" value="1"/>
</dbReference>
<dbReference type="Proteomes" id="UP000031967">
    <property type="component" value="Unassembled WGS sequence"/>
</dbReference>
<dbReference type="PANTHER" id="PTHR43316">
    <property type="entry name" value="HYDROLASE, HALOACID DELAHOGENASE-RELATED"/>
    <property type="match status" value="1"/>
</dbReference>
<gene>
    <name evidence="2" type="ORF">SD70_05835</name>
</gene>
<evidence type="ECO:0000256" key="1">
    <source>
        <dbReference type="ARBA" id="ARBA00022801"/>
    </source>
</evidence>
<dbReference type="Gene3D" id="3.40.50.1000">
    <property type="entry name" value="HAD superfamily/HAD-like"/>
    <property type="match status" value="1"/>
</dbReference>
<dbReference type="Pfam" id="PF00702">
    <property type="entry name" value="Hydrolase"/>
    <property type="match status" value="1"/>
</dbReference>
<dbReference type="NCBIfam" id="TIGR01549">
    <property type="entry name" value="HAD-SF-IA-v1"/>
    <property type="match status" value="1"/>
</dbReference>
<evidence type="ECO:0000313" key="2">
    <source>
        <dbReference type="EMBL" id="KIL41640.1"/>
    </source>
</evidence>
<dbReference type="PRINTS" id="PR00413">
    <property type="entry name" value="HADHALOGNASE"/>
</dbReference>
<evidence type="ECO:0008006" key="4">
    <source>
        <dbReference type="Google" id="ProtNLM"/>
    </source>
</evidence>
<dbReference type="InterPro" id="IPR006439">
    <property type="entry name" value="HAD-SF_hydro_IA"/>
</dbReference>
<dbReference type="InterPro" id="IPR051540">
    <property type="entry name" value="S-2-haloacid_dehalogenase"/>
</dbReference>
<evidence type="ECO:0000313" key="3">
    <source>
        <dbReference type="Proteomes" id="UP000031967"/>
    </source>
</evidence>
<dbReference type="InterPro" id="IPR036412">
    <property type="entry name" value="HAD-like_sf"/>
</dbReference>
<comment type="caution">
    <text evidence="2">The sequence shown here is derived from an EMBL/GenBank/DDBJ whole genome shotgun (WGS) entry which is preliminary data.</text>
</comment>
<dbReference type="SFLD" id="SFLDS00003">
    <property type="entry name" value="Haloacid_Dehalogenase"/>
    <property type="match status" value="1"/>
</dbReference>
<proteinExistence type="predicted"/>
<accession>A0ABR5AKP9</accession>
<dbReference type="SFLD" id="SFLDG01129">
    <property type="entry name" value="C1.5:_HAD__Beta-PGM__Phosphata"/>
    <property type="match status" value="1"/>
</dbReference>
<reference evidence="2 3" key="1">
    <citation type="submission" date="2014-12" db="EMBL/GenBank/DDBJ databases">
        <title>Draft genome sequence of Paenibacillus kamchatkensis strain B-2647.</title>
        <authorList>
            <person name="Karlyshev A.V."/>
            <person name="Kudryashova E.B."/>
        </authorList>
    </citation>
    <scope>NUCLEOTIDE SEQUENCE [LARGE SCALE GENOMIC DNA]</scope>
    <source>
        <strain evidence="2 3">VKM B-2647</strain>
    </source>
</reference>
<dbReference type="InterPro" id="IPR023214">
    <property type="entry name" value="HAD_sf"/>
</dbReference>
<dbReference type="InterPro" id="IPR023198">
    <property type="entry name" value="PGP-like_dom2"/>
</dbReference>
<dbReference type="PANTHER" id="PTHR43316:SF8">
    <property type="entry name" value="HAD FAMILY HYDROLASE"/>
    <property type="match status" value="1"/>
</dbReference>
<protein>
    <recommendedName>
        <fullName evidence="4">HAD family hydrolase</fullName>
    </recommendedName>
</protein>
<sequence>MVKQWITFDLDGTLMQNPFGKGVFPEVEEQISAALQRPFRATEALVREHELRMQQGLTVAAYDWDDMVRRLLAELQLQLDLDVERLVLKHSAAPKIYLLEETVIPTLRRLAERGYSLAAVTNGFYKYQYPVMERLGLGEWFDEIVTPEKAGCGKPDAGILRLLQETGRIVAHVGDRLDHDVYMANRAGVPSVLIHRKLPEPLRALTPQERAANAEFAAICAEKLQAENPLAAVDPYPAAYKPTHVLVRLEELLDCVT</sequence>
<name>A0ABR5AKP9_9BACL</name>
<dbReference type="EMBL" id="JXAK01000007">
    <property type="protein sequence ID" value="KIL41640.1"/>
    <property type="molecule type" value="Genomic_DNA"/>
</dbReference>
<keyword evidence="1" id="KW-0378">Hydrolase</keyword>
<organism evidence="2 3">
    <name type="scientific">Gordoniibacillus kamchatkensis</name>
    <dbReference type="NCBI Taxonomy" id="1590651"/>
    <lineage>
        <taxon>Bacteria</taxon>
        <taxon>Bacillati</taxon>
        <taxon>Bacillota</taxon>
        <taxon>Bacilli</taxon>
        <taxon>Bacillales</taxon>
        <taxon>Paenibacillaceae</taxon>
        <taxon>Gordoniibacillus</taxon>
    </lineage>
</organism>
<keyword evidence="3" id="KW-1185">Reference proteome</keyword>